<feature type="compositionally biased region" description="Basic residues" evidence="1">
    <location>
        <begin position="18"/>
        <end position="32"/>
    </location>
</feature>
<evidence type="ECO:0000313" key="2">
    <source>
        <dbReference type="Ensembl" id="ENSANIP00000000150.1"/>
    </source>
</evidence>
<reference evidence="2" key="2">
    <citation type="submission" date="2025-09" db="UniProtKB">
        <authorList>
            <consortium name="Ensembl"/>
        </authorList>
    </citation>
    <scope>IDENTIFICATION</scope>
</reference>
<organism evidence="2 3">
    <name type="scientific">Accipiter nisus</name>
    <name type="common">Eurasian sparrowhawk</name>
    <dbReference type="NCBI Taxonomy" id="211598"/>
    <lineage>
        <taxon>Eukaryota</taxon>
        <taxon>Metazoa</taxon>
        <taxon>Chordata</taxon>
        <taxon>Craniata</taxon>
        <taxon>Vertebrata</taxon>
        <taxon>Euteleostomi</taxon>
        <taxon>Archelosauria</taxon>
        <taxon>Archosauria</taxon>
        <taxon>Dinosauria</taxon>
        <taxon>Saurischia</taxon>
        <taxon>Theropoda</taxon>
        <taxon>Coelurosauria</taxon>
        <taxon>Aves</taxon>
        <taxon>Neognathae</taxon>
        <taxon>Neoaves</taxon>
        <taxon>Telluraves</taxon>
        <taxon>Accipitrimorphae</taxon>
        <taxon>Accipitriformes</taxon>
        <taxon>Accipitridae</taxon>
        <taxon>Accipitrinae</taxon>
        <taxon>Accipiter</taxon>
    </lineage>
</organism>
<protein>
    <submittedName>
        <fullName evidence="2">Uncharacterized protein</fullName>
    </submittedName>
</protein>
<name>A0A8B9M4N6_9AVES</name>
<evidence type="ECO:0000256" key="1">
    <source>
        <dbReference type="SAM" id="MobiDB-lite"/>
    </source>
</evidence>
<feature type="compositionally biased region" description="Polar residues" evidence="1">
    <location>
        <begin position="1"/>
        <end position="10"/>
    </location>
</feature>
<dbReference type="Ensembl" id="ENSANIT00000000152.1">
    <property type="protein sequence ID" value="ENSANIP00000000150.1"/>
    <property type="gene ID" value="ENSANIG00000000095.1"/>
</dbReference>
<evidence type="ECO:0000313" key="3">
    <source>
        <dbReference type="Proteomes" id="UP000694541"/>
    </source>
</evidence>
<reference evidence="2" key="1">
    <citation type="submission" date="2025-08" db="UniProtKB">
        <authorList>
            <consortium name="Ensembl"/>
        </authorList>
    </citation>
    <scope>IDENTIFICATION</scope>
</reference>
<sequence>SQRMSDTGASVSAERCKPSPRRVPQKAQRRGRKEPQSVHICRVLEQHQVLAQYSVYLTVISLHGELGKHEVPQGMKATTKYTSS</sequence>
<feature type="region of interest" description="Disordered" evidence="1">
    <location>
        <begin position="1"/>
        <end position="36"/>
    </location>
</feature>
<keyword evidence="3" id="KW-1185">Reference proteome</keyword>
<dbReference type="Proteomes" id="UP000694541">
    <property type="component" value="Unplaced"/>
</dbReference>
<accession>A0A8B9M4N6</accession>
<dbReference type="AlphaFoldDB" id="A0A8B9M4N6"/>
<proteinExistence type="predicted"/>